<evidence type="ECO:0000313" key="8">
    <source>
        <dbReference type="Ensembl" id="ENSACIP00000008668.1"/>
    </source>
</evidence>
<dbReference type="PANTHER" id="PTHR47696">
    <property type="entry name" value="THAP DOMAIN-CONTAINING PROTEIN 2"/>
    <property type="match status" value="1"/>
</dbReference>
<keyword evidence="9" id="KW-1185">Reference proteome</keyword>
<keyword evidence="6" id="KW-0472">Membrane</keyword>
<dbReference type="AlphaFoldDB" id="A0A3Q0RFT0"/>
<evidence type="ECO:0000313" key="9">
    <source>
        <dbReference type="Proteomes" id="UP000261340"/>
    </source>
</evidence>
<dbReference type="SUPFAM" id="SSF53098">
    <property type="entry name" value="Ribonuclease H-like"/>
    <property type="match status" value="1"/>
</dbReference>
<organism evidence="8 9">
    <name type="scientific">Amphilophus citrinellus</name>
    <name type="common">Midas cichlid</name>
    <name type="synonym">Cichlasoma citrinellum</name>
    <dbReference type="NCBI Taxonomy" id="61819"/>
    <lineage>
        <taxon>Eukaryota</taxon>
        <taxon>Metazoa</taxon>
        <taxon>Chordata</taxon>
        <taxon>Craniata</taxon>
        <taxon>Vertebrata</taxon>
        <taxon>Euteleostomi</taxon>
        <taxon>Actinopterygii</taxon>
        <taxon>Neopterygii</taxon>
        <taxon>Teleostei</taxon>
        <taxon>Neoteleostei</taxon>
        <taxon>Acanthomorphata</taxon>
        <taxon>Ovalentaria</taxon>
        <taxon>Cichlomorphae</taxon>
        <taxon>Cichliformes</taxon>
        <taxon>Cichlidae</taxon>
        <taxon>New World cichlids</taxon>
        <taxon>Cichlasomatinae</taxon>
        <taxon>Heroini</taxon>
        <taxon>Amphilophus</taxon>
    </lineage>
</organism>
<protein>
    <recommendedName>
        <fullName evidence="7">THAP-type domain-containing protein</fullName>
    </recommendedName>
</protein>
<evidence type="ECO:0000256" key="5">
    <source>
        <dbReference type="PROSITE-ProRule" id="PRU00309"/>
    </source>
</evidence>
<keyword evidence="3" id="KW-0862">Zinc</keyword>
<dbReference type="Ensembl" id="ENSACIT00000008927.1">
    <property type="protein sequence ID" value="ENSACIP00000008668.1"/>
    <property type="gene ID" value="ENSACIG00000006787.1"/>
</dbReference>
<keyword evidence="6" id="KW-0812">Transmembrane</keyword>
<keyword evidence="6" id="KW-1133">Transmembrane helix</keyword>
<dbReference type="GeneTree" id="ENSGT00940000166194"/>
<keyword evidence="4 5" id="KW-0238">DNA-binding</keyword>
<dbReference type="InterPro" id="IPR006612">
    <property type="entry name" value="THAP_Znf"/>
</dbReference>
<evidence type="ECO:0000256" key="4">
    <source>
        <dbReference type="ARBA" id="ARBA00023125"/>
    </source>
</evidence>
<reference evidence="8" key="2">
    <citation type="submission" date="2025-09" db="UniProtKB">
        <authorList>
            <consortium name="Ensembl"/>
        </authorList>
    </citation>
    <scope>IDENTIFICATION</scope>
</reference>
<evidence type="ECO:0000256" key="1">
    <source>
        <dbReference type="ARBA" id="ARBA00022723"/>
    </source>
</evidence>
<dbReference type="InterPro" id="IPR026521">
    <property type="entry name" value="THAP2"/>
</dbReference>
<evidence type="ECO:0000256" key="3">
    <source>
        <dbReference type="ARBA" id="ARBA00022833"/>
    </source>
</evidence>
<name>A0A3Q0RFT0_AMPCI</name>
<dbReference type="STRING" id="61819.ENSACIP00000008668"/>
<dbReference type="InterPro" id="IPR036397">
    <property type="entry name" value="RNaseH_sf"/>
</dbReference>
<dbReference type="Pfam" id="PF05485">
    <property type="entry name" value="THAP"/>
    <property type="match status" value="1"/>
</dbReference>
<keyword evidence="2 5" id="KW-0863">Zinc-finger</keyword>
<evidence type="ECO:0000256" key="6">
    <source>
        <dbReference type="SAM" id="Phobius"/>
    </source>
</evidence>
<dbReference type="OMA" id="RTDGNPD"/>
<proteinExistence type="predicted"/>
<dbReference type="Proteomes" id="UP000261340">
    <property type="component" value="Unplaced"/>
</dbReference>
<accession>A0A3Q0RFT0</accession>
<dbReference type="Gene3D" id="3.30.420.10">
    <property type="entry name" value="Ribonuclease H-like superfamily/Ribonuclease H"/>
    <property type="match status" value="1"/>
</dbReference>
<reference evidence="8" key="1">
    <citation type="submission" date="2025-08" db="UniProtKB">
        <authorList>
            <consortium name="Ensembl"/>
        </authorList>
    </citation>
    <scope>IDENTIFICATION</scope>
</reference>
<dbReference type="PANTHER" id="PTHR47696:SF1">
    <property type="entry name" value="THAP DOMAIN-CONTAINING PROTEIN 2"/>
    <property type="match status" value="1"/>
</dbReference>
<dbReference type="GO" id="GO:0003677">
    <property type="term" value="F:DNA binding"/>
    <property type="evidence" value="ECO:0007669"/>
    <property type="project" value="UniProtKB-UniRule"/>
</dbReference>
<feature type="transmembrane region" description="Helical" evidence="6">
    <location>
        <begin position="99"/>
        <end position="119"/>
    </location>
</feature>
<evidence type="ECO:0000259" key="7">
    <source>
        <dbReference type="PROSITE" id="PS50950"/>
    </source>
</evidence>
<sequence>MGRYKCAYNCDNSSDSDVKFFKFPLYNPRKLKKWLLNMKWKDWTPTRFSVLCSNHFEVQYIDRTGKSVTLREDAVPTIFTPTTNTQKKKVCKMSFLKKIISVDLWIVVVNLLTFSVLMIRDPKKSGKWRIIIDEALMKIDSFPHFFHGDYCVPQVNGTNQCDNLVFMFSSTHGICSVLDYLVVYLHQCLCVSMCINRVKEPWQWLALDVRGPLPQTVNGHKYILTVMDYYSKWVEAVPMTACLPSDVAENIVDIISHFGYPLRILSRLPLDIVHKVSASLINLACLDNIWIIIHRHSNISFELIEEHAADWDVYLPAKVFSLCFKEHSKTKERPFSVLCCKGVEPVKFPRELDVSVDFEQLSFNKPLLYRSSKITSCIFF</sequence>
<dbReference type="InterPro" id="IPR012337">
    <property type="entry name" value="RNaseH-like_sf"/>
</dbReference>
<dbReference type="SMART" id="SM00980">
    <property type="entry name" value="THAP"/>
    <property type="match status" value="1"/>
</dbReference>
<keyword evidence="1" id="KW-0479">Metal-binding</keyword>
<evidence type="ECO:0000256" key="2">
    <source>
        <dbReference type="ARBA" id="ARBA00022771"/>
    </source>
</evidence>
<dbReference type="SMART" id="SM00692">
    <property type="entry name" value="DM3"/>
    <property type="match status" value="1"/>
</dbReference>
<dbReference type="PROSITE" id="PS50950">
    <property type="entry name" value="ZF_THAP"/>
    <property type="match status" value="1"/>
</dbReference>
<dbReference type="SUPFAM" id="SSF57716">
    <property type="entry name" value="Glucocorticoid receptor-like (DNA-binding domain)"/>
    <property type="match status" value="1"/>
</dbReference>
<feature type="domain" description="THAP-type" evidence="7">
    <location>
        <begin position="1"/>
        <end position="79"/>
    </location>
</feature>
<dbReference type="GO" id="GO:0008270">
    <property type="term" value="F:zinc ion binding"/>
    <property type="evidence" value="ECO:0007669"/>
    <property type="project" value="UniProtKB-KW"/>
</dbReference>